<proteinExistence type="predicted"/>
<keyword evidence="2" id="KW-1185">Reference proteome</keyword>
<dbReference type="RefSeq" id="WP_269033655.1">
    <property type="nucleotide sequence ID" value="NZ_CP114040.1"/>
</dbReference>
<reference evidence="1" key="1">
    <citation type="submission" date="2022-11" db="EMBL/GenBank/DDBJ databases">
        <title>Minimal conservation of predation-associated metabolite biosynthetic gene clusters underscores biosynthetic potential of Myxococcota including descriptions for ten novel species: Archangium lansinium sp. nov., Myxococcus landrumus sp. nov., Nannocystis bai.</title>
        <authorList>
            <person name="Ahearne A."/>
            <person name="Stevens C."/>
            <person name="Dowd S."/>
        </authorList>
    </citation>
    <scope>NUCLEOTIDE SEQUENCE</scope>
    <source>
        <strain evidence="1">Fl3</strain>
    </source>
</reference>
<gene>
    <name evidence="1" type="ORF">O0S08_34320</name>
</gene>
<sequence>MRRRGVPQDRPTRERGRLLRPFITVVEHGAGPRLAAARSSHRHAAGHPAPIAPPAPADGVVKRTAHCQGGAAMAVDRRRASAWASLRLRPALDKAEHARSHRHVIGKALVFTLVPLVLASAGTIRENALQWLRVKSNVHGSIVADNQNTDEFSPNVWQYTITTSSECTLVVTRLAGKLYTPRENWLKSEIIVPLGKLSPRDTALVPFILPHNFQYVHNTEGWCVRIESPSQEIVGRMGESEWNKYSDEICFGSKDIATRSIPALQDAARACGAVDLADNY</sequence>
<evidence type="ECO:0000313" key="1">
    <source>
        <dbReference type="EMBL" id="WAS91291.1"/>
    </source>
</evidence>
<evidence type="ECO:0000313" key="2">
    <source>
        <dbReference type="Proteomes" id="UP001164459"/>
    </source>
</evidence>
<protein>
    <submittedName>
        <fullName evidence="1">Uncharacterized protein</fullName>
    </submittedName>
</protein>
<organism evidence="1 2">
    <name type="scientific">Nannocystis punicea</name>
    <dbReference type="NCBI Taxonomy" id="2995304"/>
    <lineage>
        <taxon>Bacteria</taxon>
        <taxon>Pseudomonadati</taxon>
        <taxon>Myxococcota</taxon>
        <taxon>Polyangia</taxon>
        <taxon>Nannocystales</taxon>
        <taxon>Nannocystaceae</taxon>
        <taxon>Nannocystis</taxon>
    </lineage>
</organism>
<dbReference type="Proteomes" id="UP001164459">
    <property type="component" value="Chromosome"/>
</dbReference>
<name>A0ABY7GWH8_9BACT</name>
<dbReference type="EMBL" id="CP114040">
    <property type="protein sequence ID" value="WAS91291.1"/>
    <property type="molecule type" value="Genomic_DNA"/>
</dbReference>
<accession>A0ABY7GWH8</accession>